<evidence type="ECO:0000256" key="2">
    <source>
        <dbReference type="ARBA" id="ARBA00022729"/>
    </source>
</evidence>
<feature type="signal peptide" evidence="4">
    <location>
        <begin position="1"/>
        <end position="21"/>
    </location>
</feature>
<evidence type="ECO:0000259" key="5">
    <source>
        <dbReference type="Pfam" id="PF13947"/>
    </source>
</evidence>
<sequence>MAVFLHLRLPLPLLLALLVAALRGVPCSGDSYNSSMCLKPQLCGGVSISYPFYLSDETGVLLGNDSSYCGYPGLGIKCDGGNQAVLELVGEKYIISSINYTGGLAAVTVVDKEVLDEEACLRVDHNVTLPPGFTIPNTSVVDYIDFFLDCYFGPEFIGQRPDDSSAITCSNFIGPKLSFVFLSENVPFRDTNWWQGRCQEVFQVPVLKGSLGQGDPQDDPGWMKAMALALRLPLPLLLAILVAACRGDGDSYNTSICELQASSCGKVKIKYPFYLSNETAEVRGIRNSYCGYPGLAIDCDDGENPVMHLDNRDYNVMDINYSSSTISLAYPDVIEDESCSGVNYNVTVPPALWLYVPGSTIIYLLFSNCSISQFPGQSRIEPLNCASSDGGGQYSFFIPSDMPHEALSRACKQAFLVPVLRSASQIDQTSPQWTIGGVLNQGFQLTWDVTRRSNNCTKCDNSNGRCAYNRDGEFVGCLCTDGRVDDQECSNGESFLFASTFLSLSPFEISNSFAVSLLDG</sequence>
<keyword evidence="8" id="KW-1185">Reference proteome</keyword>
<dbReference type="AlphaFoldDB" id="A0ABC8Z602"/>
<dbReference type="Pfam" id="PF13947">
    <property type="entry name" value="GUB_WAK_bind"/>
    <property type="match status" value="2"/>
</dbReference>
<evidence type="ECO:0000259" key="6">
    <source>
        <dbReference type="Pfam" id="PF14380"/>
    </source>
</evidence>
<evidence type="ECO:0008006" key="9">
    <source>
        <dbReference type="Google" id="ProtNLM"/>
    </source>
</evidence>
<organism evidence="7 8">
    <name type="scientific">Urochloa decumbens</name>
    <dbReference type="NCBI Taxonomy" id="240449"/>
    <lineage>
        <taxon>Eukaryota</taxon>
        <taxon>Viridiplantae</taxon>
        <taxon>Streptophyta</taxon>
        <taxon>Embryophyta</taxon>
        <taxon>Tracheophyta</taxon>
        <taxon>Spermatophyta</taxon>
        <taxon>Magnoliopsida</taxon>
        <taxon>Liliopsida</taxon>
        <taxon>Poales</taxon>
        <taxon>Poaceae</taxon>
        <taxon>PACMAD clade</taxon>
        <taxon>Panicoideae</taxon>
        <taxon>Panicodae</taxon>
        <taxon>Paniceae</taxon>
        <taxon>Melinidinae</taxon>
        <taxon>Urochloa</taxon>
    </lineage>
</organism>
<reference evidence="7" key="1">
    <citation type="submission" date="2024-10" db="EMBL/GenBank/DDBJ databases">
        <authorList>
            <person name="Ryan C."/>
        </authorList>
    </citation>
    <scope>NUCLEOTIDE SEQUENCE [LARGE SCALE GENOMIC DNA]</scope>
</reference>
<evidence type="ECO:0000313" key="8">
    <source>
        <dbReference type="Proteomes" id="UP001497457"/>
    </source>
</evidence>
<dbReference type="Proteomes" id="UP001497457">
    <property type="component" value="Chromosome 18b"/>
</dbReference>
<evidence type="ECO:0000256" key="1">
    <source>
        <dbReference type="ARBA" id="ARBA00004167"/>
    </source>
</evidence>
<name>A0ABC8Z602_9POAL</name>
<gene>
    <name evidence="7" type="ORF">URODEC1_LOCUS41193</name>
</gene>
<dbReference type="EMBL" id="OZ075128">
    <property type="protein sequence ID" value="CAL4955064.1"/>
    <property type="molecule type" value="Genomic_DNA"/>
</dbReference>
<dbReference type="Pfam" id="PF14380">
    <property type="entry name" value="WAK_assoc"/>
    <property type="match status" value="1"/>
</dbReference>
<evidence type="ECO:0000313" key="7">
    <source>
        <dbReference type="EMBL" id="CAL4955064.1"/>
    </source>
</evidence>
<evidence type="ECO:0000256" key="3">
    <source>
        <dbReference type="ARBA" id="ARBA00023180"/>
    </source>
</evidence>
<dbReference type="GO" id="GO:0016020">
    <property type="term" value="C:membrane"/>
    <property type="evidence" value="ECO:0007669"/>
    <property type="project" value="UniProtKB-SubCell"/>
</dbReference>
<evidence type="ECO:0000256" key="4">
    <source>
        <dbReference type="SAM" id="SignalP"/>
    </source>
</evidence>
<keyword evidence="3" id="KW-0325">Glycoprotein</keyword>
<protein>
    <recommendedName>
        <fullName evidence="9">Wall-associated receptor kinase galacturonan-binding domain-containing protein</fullName>
    </recommendedName>
</protein>
<keyword evidence="2 4" id="KW-0732">Signal</keyword>
<proteinExistence type="predicted"/>
<comment type="subcellular location">
    <subcellularLocation>
        <location evidence="1">Membrane</location>
        <topology evidence="1">Single-pass membrane protein</topology>
    </subcellularLocation>
</comment>
<feature type="domain" description="Wall-associated receptor kinase C-terminal" evidence="6">
    <location>
        <begin position="385"/>
        <end position="482"/>
    </location>
</feature>
<feature type="chain" id="PRO_5044843086" description="Wall-associated receptor kinase galacturonan-binding domain-containing protein" evidence="4">
    <location>
        <begin position="22"/>
        <end position="520"/>
    </location>
</feature>
<dbReference type="InterPro" id="IPR032872">
    <property type="entry name" value="WAK_assoc_C"/>
</dbReference>
<dbReference type="InterPro" id="IPR025287">
    <property type="entry name" value="WAK_GUB"/>
</dbReference>
<dbReference type="PANTHER" id="PTHR33138">
    <property type="entry name" value="OS01G0690200 PROTEIN"/>
    <property type="match status" value="1"/>
</dbReference>
<accession>A0ABC8Z602</accession>
<feature type="domain" description="Wall-associated receptor kinase galacturonan-binding" evidence="5">
    <location>
        <begin position="262"/>
        <end position="329"/>
    </location>
</feature>
<feature type="domain" description="Wall-associated receptor kinase galacturonan-binding" evidence="5">
    <location>
        <begin position="39"/>
        <end position="103"/>
    </location>
</feature>
<dbReference type="PANTHER" id="PTHR33138:SF77">
    <property type="entry name" value="WALL-ASSOCIATED RECEPTOR KINASE GALACTURONAN-BINDING DOMAIN-CONTAINING PROTEIN"/>
    <property type="match status" value="1"/>
</dbReference>